<evidence type="ECO:0000313" key="2">
    <source>
        <dbReference type="EMBL" id="EMA17771.1"/>
    </source>
</evidence>
<evidence type="ECO:0000256" key="1">
    <source>
        <dbReference type="SAM" id="Phobius"/>
    </source>
</evidence>
<keyword evidence="1" id="KW-1133">Transmembrane helix</keyword>
<accession>M0K994</accession>
<dbReference type="RefSeq" id="WP_008312207.1">
    <property type="nucleotide sequence ID" value="NZ_AOLW01000036.1"/>
</dbReference>
<feature type="transmembrane region" description="Helical" evidence="1">
    <location>
        <begin position="123"/>
        <end position="143"/>
    </location>
</feature>
<keyword evidence="3" id="KW-1185">Reference proteome</keyword>
<dbReference type="PATRIC" id="fig|1227452.3.peg.3235"/>
<dbReference type="Proteomes" id="UP000011623">
    <property type="component" value="Unassembled WGS sequence"/>
</dbReference>
<name>M0K994_9EURY</name>
<dbReference type="AlphaFoldDB" id="M0K994"/>
<feature type="transmembrane region" description="Helical" evidence="1">
    <location>
        <begin position="155"/>
        <end position="175"/>
    </location>
</feature>
<feature type="transmembrane region" description="Helical" evidence="1">
    <location>
        <begin position="97"/>
        <end position="117"/>
    </location>
</feature>
<evidence type="ECO:0000313" key="3">
    <source>
        <dbReference type="Proteomes" id="UP000011623"/>
    </source>
</evidence>
<proteinExistence type="predicted"/>
<gene>
    <name evidence="2" type="ORF">C442_16269</name>
</gene>
<keyword evidence="1" id="KW-0472">Membrane</keyword>
<reference evidence="2 3" key="1">
    <citation type="journal article" date="2014" name="PLoS Genet.">
        <title>Phylogenetically driven sequencing of extremely halophilic archaea reveals strategies for static and dynamic osmo-response.</title>
        <authorList>
            <person name="Becker E.A."/>
            <person name="Seitzer P.M."/>
            <person name="Tritt A."/>
            <person name="Larsen D."/>
            <person name="Krusor M."/>
            <person name="Yao A.I."/>
            <person name="Wu D."/>
            <person name="Madern D."/>
            <person name="Eisen J.A."/>
            <person name="Darling A.E."/>
            <person name="Facciotti M.T."/>
        </authorList>
    </citation>
    <scope>NUCLEOTIDE SEQUENCE [LARGE SCALE GENOMIC DNA]</scope>
    <source>
        <strain evidence="2 3">JCM 13557</strain>
    </source>
</reference>
<feature type="transmembrane region" description="Helical" evidence="1">
    <location>
        <begin position="53"/>
        <end position="76"/>
    </location>
</feature>
<feature type="transmembrane region" description="Helical" evidence="1">
    <location>
        <begin position="27"/>
        <end position="47"/>
    </location>
</feature>
<protein>
    <recommendedName>
        <fullName evidence="4">Copper resistance protein D domain-containing protein</fullName>
    </recommendedName>
</protein>
<comment type="caution">
    <text evidence="2">The sequence shown here is derived from an EMBL/GenBank/DDBJ whole genome shotgun (WGS) entry which is preliminary data.</text>
</comment>
<keyword evidence="1" id="KW-0812">Transmembrane</keyword>
<evidence type="ECO:0008006" key="4">
    <source>
        <dbReference type="Google" id="ProtNLM"/>
    </source>
</evidence>
<organism evidence="2 3">
    <name type="scientific">Haloarcula amylolytica JCM 13557</name>
    <dbReference type="NCBI Taxonomy" id="1227452"/>
    <lineage>
        <taxon>Archaea</taxon>
        <taxon>Methanobacteriati</taxon>
        <taxon>Methanobacteriota</taxon>
        <taxon>Stenosarchaea group</taxon>
        <taxon>Halobacteria</taxon>
        <taxon>Halobacteriales</taxon>
        <taxon>Haloarculaceae</taxon>
        <taxon>Haloarcula</taxon>
    </lineage>
</organism>
<feature type="transmembrane region" description="Helical" evidence="1">
    <location>
        <begin position="234"/>
        <end position="253"/>
    </location>
</feature>
<sequence>MGTGEGENRAISLLGRTVPVQVLKPRLVLALLLTGSLAGIWVANLAAPVLVRGIRWVTLATLGALVGGLYWRLALFDRSEFADDDTYRTVTHRWQRIETLAVVGFVLSGTVHLGLGVRDGQFGTGRVALGLGVISAPVLWVGIRRIADGSPTRRAVSVRSTLLLASLVSLAGFAWVETGTTLVDWGVRLAHVGAFSLWLGGAIWHNFVVLPTVRSRPDAGEALKPQAHAFRRHLPVVLPVVFVTGVYQTAGLIGLSAPALLASPIGHLVAVKLLVLAVLTAIVAASFKRNG</sequence>
<feature type="transmembrane region" description="Helical" evidence="1">
    <location>
        <begin position="265"/>
        <end position="287"/>
    </location>
</feature>
<dbReference type="EMBL" id="AOLW01000036">
    <property type="protein sequence ID" value="EMA17771.1"/>
    <property type="molecule type" value="Genomic_DNA"/>
</dbReference>
<feature type="transmembrane region" description="Helical" evidence="1">
    <location>
        <begin position="195"/>
        <end position="213"/>
    </location>
</feature>